<protein>
    <recommendedName>
        <fullName evidence="5">Glycosyltransferase family 4 protein</fullName>
    </recommendedName>
</protein>
<reference evidence="4" key="1">
    <citation type="submission" date="2017-09" db="EMBL/GenBank/DDBJ databases">
        <title>Depth-based differentiation of microbial function through sediment-hosted aquifers and enrichment of novel symbionts in the deep terrestrial subsurface.</title>
        <authorList>
            <person name="Probst A.J."/>
            <person name="Ladd B."/>
            <person name="Jarett J.K."/>
            <person name="Geller-Mcgrath D.E."/>
            <person name="Sieber C.M.K."/>
            <person name="Emerson J.B."/>
            <person name="Anantharaman K."/>
            <person name="Thomas B.C."/>
            <person name="Malmstrom R."/>
            <person name="Stieglmeier M."/>
            <person name="Klingl A."/>
            <person name="Woyke T."/>
            <person name="Ryan C.M."/>
            <person name="Banfield J.F."/>
        </authorList>
    </citation>
    <scope>NUCLEOTIDE SEQUENCE [LARGE SCALE GENOMIC DNA]</scope>
</reference>
<evidence type="ECO:0000313" key="4">
    <source>
        <dbReference type="Proteomes" id="UP000231162"/>
    </source>
</evidence>
<dbReference type="SUPFAM" id="SSF53756">
    <property type="entry name" value="UDP-Glycosyltransferase/glycogen phosphorylase"/>
    <property type="match status" value="1"/>
</dbReference>
<evidence type="ECO:0000313" key="3">
    <source>
        <dbReference type="EMBL" id="PIS06844.1"/>
    </source>
</evidence>
<gene>
    <name evidence="3" type="ORF">COT79_02435</name>
</gene>
<accession>A0A2M6R872</accession>
<dbReference type="PANTHER" id="PTHR12526:SF595">
    <property type="entry name" value="BLL5217 PROTEIN"/>
    <property type="match status" value="1"/>
</dbReference>
<feature type="domain" description="Glycosyl transferase family 1" evidence="1">
    <location>
        <begin position="185"/>
        <end position="327"/>
    </location>
</feature>
<name>A0A2M6R872_9BACT</name>
<organism evidence="3 4">
    <name type="scientific">Candidatus Berkelbacteria bacterium CG10_big_fil_rev_8_21_14_0_10_43_14</name>
    <dbReference type="NCBI Taxonomy" id="1974515"/>
    <lineage>
        <taxon>Bacteria</taxon>
        <taxon>Candidatus Berkelbacteria</taxon>
    </lineage>
</organism>
<dbReference type="InterPro" id="IPR028098">
    <property type="entry name" value="Glyco_trans_4-like_N"/>
</dbReference>
<dbReference type="Pfam" id="PF00534">
    <property type="entry name" value="Glycos_transf_1"/>
    <property type="match status" value="1"/>
</dbReference>
<dbReference type="PANTHER" id="PTHR12526">
    <property type="entry name" value="GLYCOSYLTRANSFERASE"/>
    <property type="match status" value="1"/>
</dbReference>
<dbReference type="AlphaFoldDB" id="A0A2M6R872"/>
<feature type="domain" description="Glycosyltransferase subfamily 4-like N-terminal" evidence="2">
    <location>
        <begin position="27"/>
        <end position="179"/>
    </location>
</feature>
<evidence type="ECO:0000259" key="1">
    <source>
        <dbReference type="Pfam" id="PF00534"/>
    </source>
</evidence>
<dbReference type="Pfam" id="PF13439">
    <property type="entry name" value="Glyco_transf_4"/>
    <property type="match status" value="1"/>
</dbReference>
<evidence type="ECO:0008006" key="5">
    <source>
        <dbReference type="Google" id="ProtNLM"/>
    </source>
</evidence>
<dbReference type="CDD" id="cd03802">
    <property type="entry name" value="GT4_AviGT4-like"/>
    <property type="match status" value="1"/>
</dbReference>
<dbReference type="InterPro" id="IPR001296">
    <property type="entry name" value="Glyco_trans_1"/>
</dbReference>
<dbReference type="Proteomes" id="UP000231162">
    <property type="component" value="Unassembled WGS sequence"/>
</dbReference>
<comment type="caution">
    <text evidence="3">The sequence shown here is derived from an EMBL/GenBank/DDBJ whole genome shotgun (WGS) entry which is preliminary data.</text>
</comment>
<sequence length="359" mass="41314">MTTLPKKKKLKIAIIGPPNQVITKNTPGGTEIFTYNLCRELTKLGHKVTLFASKSSKTDARLITNFSSRLMDNPKYTLNRTRMFMLLHLLEFSSFVQRQKQFDLVHISVFDAQTIIPLIPMITIPHVMTVHGPFIHKDIFHKLLGKNYPKINFVSVSKSMAKLFLNPYPSKVIYNGIEVNDFIYKNDPEDRYLWIGRIQPEKGLKEAIEVARATKINLDIYGRNRNPKYFNKYVKKYLSKKIKYHGPATHFIKNKAYGRSKAFIFPTLWDEPFGLVVAESMACGTPVITYNKGAMSEIIESGKTGFVINSGDTQAMIEAIKSIESIHRSDCRKRVEDKFTLSIMGSQYEKYYYELLEKK</sequence>
<dbReference type="EMBL" id="PEZX01000032">
    <property type="protein sequence ID" value="PIS06844.1"/>
    <property type="molecule type" value="Genomic_DNA"/>
</dbReference>
<dbReference type="Gene3D" id="3.40.50.2000">
    <property type="entry name" value="Glycogen Phosphorylase B"/>
    <property type="match status" value="2"/>
</dbReference>
<evidence type="ECO:0000259" key="2">
    <source>
        <dbReference type="Pfam" id="PF13439"/>
    </source>
</evidence>
<dbReference type="GO" id="GO:0016757">
    <property type="term" value="F:glycosyltransferase activity"/>
    <property type="evidence" value="ECO:0007669"/>
    <property type="project" value="InterPro"/>
</dbReference>
<proteinExistence type="predicted"/>